<dbReference type="SMART" id="SM00399">
    <property type="entry name" value="ZnF_C4"/>
    <property type="match status" value="1"/>
</dbReference>
<dbReference type="Gene3D" id="1.10.565.10">
    <property type="entry name" value="Retinoid X Receptor"/>
    <property type="match status" value="1"/>
</dbReference>
<feature type="domain" description="Nuclear receptor" evidence="13">
    <location>
        <begin position="7"/>
        <end position="83"/>
    </location>
</feature>
<comment type="similarity">
    <text evidence="2 11">Belongs to the nuclear hormone receptor family.</text>
</comment>
<evidence type="ECO:0000256" key="9">
    <source>
        <dbReference type="ARBA" id="ARBA00023170"/>
    </source>
</evidence>
<feature type="domain" description="NR LBD" evidence="14">
    <location>
        <begin position="108"/>
        <end position="361"/>
    </location>
</feature>
<keyword evidence="4 11" id="KW-0863">Zinc-finger</keyword>
<keyword evidence="6 11" id="KW-0805">Transcription regulation</keyword>
<dbReference type="FunFam" id="3.30.50.10:FF:000155">
    <property type="entry name" value="Uncharacterized protein"/>
    <property type="match status" value="1"/>
</dbReference>
<dbReference type="PANTHER" id="PTHR47630">
    <property type="entry name" value="NUCLEAR HORMONE RECEPTOR FAMILY-RELATED-RELATED"/>
    <property type="match status" value="1"/>
</dbReference>
<evidence type="ECO:0000259" key="13">
    <source>
        <dbReference type="PROSITE" id="PS51030"/>
    </source>
</evidence>
<dbReference type="AlphaFoldDB" id="A0AAN5HYM7"/>
<proteinExistence type="inferred from homology"/>
<dbReference type="InterPro" id="IPR035500">
    <property type="entry name" value="NHR-like_dom_sf"/>
</dbReference>
<keyword evidence="9 11" id="KW-0675">Receptor</keyword>
<dbReference type="InterPro" id="IPR001628">
    <property type="entry name" value="Znf_hrmn_rcpt"/>
</dbReference>
<evidence type="ECO:0000256" key="12">
    <source>
        <dbReference type="SAM" id="MobiDB-lite"/>
    </source>
</evidence>
<reference evidence="16" key="1">
    <citation type="submission" date="2022-10" db="EMBL/GenBank/DDBJ databases">
        <title>Genome assembly of Pristionchus species.</title>
        <authorList>
            <person name="Yoshida K."/>
            <person name="Sommer R.J."/>
        </authorList>
    </citation>
    <scope>NUCLEOTIDE SEQUENCE [LARGE SCALE GENOMIC DNA]</scope>
    <source>
        <strain evidence="16">RS5460</strain>
    </source>
</reference>
<dbReference type="Pfam" id="PF00104">
    <property type="entry name" value="Hormone_recep"/>
    <property type="match status" value="1"/>
</dbReference>
<dbReference type="PANTHER" id="PTHR47630:SF6">
    <property type="entry name" value="NUCLEAR HORMONE RECEPTOR FAMILY"/>
    <property type="match status" value="1"/>
</dbReference>
<dbReference type="GO" id="GO:0005634">
    <property type="term" value="C:nucleus"/>
    <property type="evidence" value="ECO:0007669"/>
    <property type="project" value="UniProtKB-SubCell"/>
</dbReference>
<evidence type="ECO:0000256" key="1">
    <source>
        <dbReference type="ARBA" id="ARBA00004123"/>
    </source>
</evidence>
<keyword evidence="5 11" id="KW-0862">Zinc</keyword>
<name>A0AAN5HYM7_9BILA</name>
<dbReference type="SUPFAM" id="SSF57716">
    <property type="entry name" value="Glucocorticoid receptor-like (DNA-binding domain)"/>
    <property type="match status" value="1"/>
</dbReference>
<evidence type="ECO:0000313" key="15">
    <source>
        <dbReference type="EMBL" id="GMR45718.1"/>
    </source>
</evidence>
<keyword evidence="16" id="KW-1185">Reference proteome</keyword>
<gene>
    <name evidence="15" type="ORF">PMAYCL1PPCAC_15913</name>
</gene>
<dbReference type="PROSITE" id="PS00031">
    <property type="entry name" value="NUCLEAR_REC_DBD_1"/>
    <property type="match status" value="1"/>
</dbReference>
<dbReference type="InterPro" id="IPR052499">
    <property type="entry name" value="C.elegans_NHRs"/>
</dbReference>
<dbReference type="EMBL" id="BTRK01000004">
    <property type="protein sequence ID" value="GMR45718.1"/>
    <property type="molecule type" value="Genomic_DNA"/>
</dbReference>
<evidence type="ECO:0000313" key="16">
    <source>
        <dbReference type="Proteomes" id="UP001328107"/>
    </source>
</evidence>
<evidence type="ECO:0000256" key="2">
    <source>
        <dbReference type="ARBA" id="ARBA00005993"/>
    </source>
</evidence>
<dbReference type="SMART" id="SM00430">
    <property type="entry name" value="HOLI"/>
    <property type="match status" value="1"/>
</dbReference>
<protein>
    <recommendedName>
        <fullName evidence="17">Nuclear receptor</fullName>
    </recommendedName>
</protein>
<comment type="subcellular location">
    <subcellularLocation>
        <location evidence="1 11">Nucleus</location>
    </subcellularLocation>
</comment>
<evidence type="ECO:0000256" key="3">
    <source>
        <dbReference type="ARBA" id="ARBA00022723"/>
    </source>
</evidence>
<evidence type="ECO:0008006" key="17">
    <source>
        <dbReference type="Google" id="ProtNLM"/>
    </source>
</evidence>
<evidence type="ECO:0000256" key="11">
    <source>
        <dbReference type="RuleBase" id="RU004334"/>
    </source>
</evidence>
<evidence type="ECO:0000256" key="4">
    <source>
        <dbReference type="ARBA" id="ARBA00022771"/>
    </source>
</evidence>
<dbReference type="Pfam" id="PF00105">
    <property type="entry name" value="zf-C4"/>
    <property type="match status" value="1"/>
</dbReference>
<organism evidence="15 16">
    <name type="scientific">Pristionchus mayeri</name>
    <dbReference type="NCBI Taxonomy" id="1317129"/>
    <lineage>
        <taxon>Eukaryota</taxon>
        <taxon>Metazoa</taxon>
        <taxon>Ecdysozoa</taxon>
        <taxon>Nematoda</taxon>
        <taxon>Chromadorea</taxon>
        <taxon>Rhabditida</taxon>
        <taxon>Rhabditina</taxon>
        <taxon>Diplogasteromorpha</taxon>
        <taxon>Diplogasteroidea</taxon>
        <taxon>Neodiplogasteridae</taxon>
        <taxon>Pristionchus</taxon>
    </lineage>
</organism>
<dbReference type="CDD" id="cd06960">
    <property type="entry name" value="NR_DBD_HNF4A"/>
    <property type="match status" value="1"/>
</dbReference>
<evidence type="ECO:0000259" key="14">
    <source>
        <dbReference type="PROSITE" id="PS51843"/>
    </source>
</evidence>
<evidence type="ECO:0000256" key="5">
    <source>
        <dbReference type="ARBA" id="ARBA00022833"/>
    </source>
</evidence>
<evidence type="ECO:0000256" key="7">
    <source>
        <dbReference type="ARBA" id="ARBA00023125"/>
    </source>
</evidence>
<keyword evidence="8 11" id="KW-0804">Transcription</keyword>
<dbReference type="PROSITE" id="PS51843">
    <property type="entry name" value="NR_LBD"/>
    <property type="match status" value="1"/>
</dbReference>
<dbReference type="PROSITE" id="PS51030">
    <property type="entry name" value="NUCLEAR_REC_DBD_2"/>
    <property type="match status" value="1"/>
</dbReference>
<comment type="caution">
    <text evidence="15">The sequence shown here is derived from an EMBL/GenBank/DDBJ whole genome shotgun (WGS) entry which is preliminary data.</text>
</comment>
<keyword evidence="10 11" id="KW-0539">Nucleus</keyword>
<evidence type="ECO:0000256" key="10">
    <source>
        <dbReference type="ARBA" id="ARBA00023242"/>
    </source>
</evidence>
<dbReference type="GO" id="GO:0003700">
    <property type="term" value="F:DNA-binding transcription factor activity"/>
    <property type="evidence" value="ECO:0007669"/>
    <property type="project" value="InterPro"/>
</dbReference>
<feature type="region of interest" description="Disordered" evidence="12">
    <location>
        <begin position="82"/>
        <end position="101"/>
    </location>
</feature>
<dbReference type="InterPro" id="IPR049636">
    <property type="entry name" value="HNF4-like_DBD"/>
</dbReference>
<evidence type="ECO:0000256" key="6">
    <source>
        <dbReference type="ARBA" id="ARBA00023015"/>
    </source>
</evidence>
<accession>A0AAN5HYM7</accession>
<dbReference type="PRINTS" id="PR00047">
    <property type="entry name" value="STROIDFINGER"/>
</dbReference>
<dbReference type="GO" id="GO:0000978">
    <property type="term" value="F:RNA polymerase II cis-regulatory region sequence-specific DNA binding"/>
    <property type="evidence" value="ECO:0007669"/>
    <property type="project" value="InterPro"/>
</dbReference>
<feature type="compositionally biased region" description="Basic and acidic residues" evidence="12">
    <location>
        <begin position="82"/>
        <end position="99"/>
    </location>
</feature>
<feature type="non-terminal residue" evidence="15">
    <location>
        <position position="1"/>
    </location>
</feature>
<sequence length="361" mass="41688">TSTSEDAPHCVGCDSTERVSIHYNAMSCHGCKAFFRRTVYERRQYKCSAEGKCQLTDENRNQCRSCRFQKCVVGGMNPKHVREERAKRPAVDSDEHETSEPPEAIAVESHPIIDRLCELERAMDSGLRSERAELRRRVKEQFAIPDIDMSLNWHCERIMTDADITHSYYLAFLLLSEWAGDIPEFRVLPQADQLLLFRQNFMIFGWMHFVYRSVLLRQERIGVPLGNGSYIPYGKEEAALMAPKWQRTYGVVARKLVEMVGLPMKELEVDYEEYCLLKTMSLIQFDNQLSEEGQRAIGVLREELLTALIVHIDRRFPQMTSTERTRRSLMLTGLFPSLMGIGLLETQFVQQLSTKMADQNS</sequence>
<dbReference type="GO" id="GO:0008270">
    <property type="term" value="F:zinc ion binding"/>
    <property type="evidence" value="ECO:0007669"/>
    <property type="project" value="UniProtKB-KW"/>
</dbReference>
<keyword evidence="7 11" id="KW-0238">DNA-binding</keyword>
<dbReference type="Proteomes" id="UP001328107">
    <property type="component" value="Unassembled WGS sequence"/>
</dbReference>
<dbReference type="Gene3D" id="3.30.50.10">
    <property type="entry name" value="Erythroid Transcription Factor GATA-1, subunit A"/>
    <property type="match status" value="1"/>
</dbReference>
<keyword evidence="3 11" id="KW-0479">Metal-binding</keyword>
<dbReference type="InterPro" id="IPR000536">
    <property type="entry name" value="Nucl_hrmn_rcpt_lig-bd"/>
</dbReference>
<dbReference type="InterPro" id="IPR013088">
    <property type="entry name" value="Znf_NHR/GATA"/>
</dbReference>
<dbReference type="SUPFAM" id="SSF48508">
    <property type="entry name" value="Nuclear receptor ligand-binding domain"/>
    <property type="match status" value="1"/>
</dbReference>
<evidence type="ECO:0000256" key="8">
    <source>
        <dbReference type="ARBA" id="ARBA00023163"/>
    </source>
</evidence>
<feature type="non-terminal residue" evidence="15">
    <location>
        <position position="361"/>
    </location>
</feature>